<dbReference type="InterPro" id="IPR001180">
    <property type="entry name" value="CNH_dom"/>
</dbReference>
<comment type="similarity">
    <text evidence="2 9">Belongs to the protein kinase superfamily. STE Ser/Thr protein kinase family. STE20 subfamily.</text>
</comment>
<evidence type="ECO:0000313" key="17">
    <source>
        <dbReference type="Proteomes" id="UP000694620"/>
    </source>
</evidence>
<organism evidence="16 17">
    <name type="scientific">Erpetoichthys calabaricus</name>
    <name type="common">Rope fish</name>
    <name type="synonym">Calamoichthys calabaricus</name>
    <dbReference type="NCBI Taxonomy" id="27687"/>
    <lineage>
        <taxon>Eukaryota</taxon>
        <taxon>Metazoa</taxon>
        <taxon>Chordata</taxon>
        <taxon>Craniata</taxon>
        <taxon>Vertebrata</taxon>
        <taxon>Euteleostomi</taxon>
        <taxon>Actinopterygii</taxon>
        <taxon>Polypteriformes</taxon>
        <taxon>Polypteridae</taxon>
        <taxon>Erpetoichthys</taxon>
    </lineage>
</organism>
<dbReference type="SMART" id="SM00036">
    <property type="entry name" value="CNH"/>
    <property type="match status" value="1"/>
</dbReference>
<evidence type="ECO:0000256" key="6">
    <source>
        <dbReference type="ARBA" id="ARBA00022741"/>
    </source>
</evidence>
<evidence type="ECO:0000313" key="16">
    <source>
        <dbReference type="Ensembl" id="ENSECRP00000033313.1"/>
    </source>
</evidence>
<feature type="compositionally biased region" description="Low complexity" evidence="13">
    <location>
        <begin position="366"/>
        <end position="380"/>
    </location>
</feature>
<evidence type="ECO:0000256" key="1">
    <source>
        <dbReference type="ARBA" id="ARBA00001946"/>
    </source>
</evidence>
<evidence type="ECO:0000259" key="14">
    <source>
        <dbReference type="PROSITE" id="PS50011"/>
    </source>
</evidence>
<evidence type="ECO:0000256" key="11">
    <source>
        <dbReference type="PIRSR" id="PIRSR038172-2"/>
    </source>
</evidence>
<dbReference type="Gene3D" id="1.10.510.10">
    <property type="entry name" value="Transferase(Phosphotransferase) domain 1"/>
    <property type="match status" value="1"/>
</dbReference>
<dbReference type="PROSITE" id="PS50219">
    <property type="entry name" value="CNH"/>
    <property type="match status" value="1"/>
</dbReference>
<keyword evidence="3 9" id="KW-0723">Serine/threonine-protein kinase</keyword>
<evidence type="ECO:0000256" key="4">
    <source>
        <dbReference type="ARBA" id="ARBA00022553"/>
    </source>
</evidence>
<keyword evidence="5 9" id="KW-0808">Transferase</keyword>
<dbReference type="CDD" id="cd06613">
    <property type="entry name" value="STKc_MAP4K3_like"/>
    <property type="match status" value="1"/>
</dbReference>
<dbReference type="GeneTree" id="ENSGT00940000160308"/>
<dbReference type="Proteomes" id="UP000694620">
    <property type="component" value="Chromosome 18"/>
</dbReference>
<evidence type="ECO:0000256" key="2">
    <source>
        <dbReference type="ARBA" id="ARBA00008874"/>
    </source>
</evidence>
<feature type="region of interest" description="Disordered" evidence="13">
    <location>
        <begin position="361"/>
        <end position="508"/>
    </location>
</feature>
<dbReference type="GO" id="GO:0005524">
    <property type="term" value="F:ATP binding"/>
    <property type="evidence" value="ECO:0007669"/>
    <property type="project" value="UniProtKB-UniRule"/>
</dbReference>
<comment type="function">
    <text evidence="9">Serine/threonine kinase that plays a role in the response to environmental stress. Appears to act upstream of the JUN N-terminal pathway.</text>
</comment>
<reference evidence="16" key="3">
    <citation type="submission" date="2025-09" db="UniProtKB">
        <authorList>
            <consortium name="Ensembl"/>
        </authorList>
    </citation>
    <scope>IDENTIFICATION</scope>
</reference>
<evidence type="ECO:0000259" key="15">
    <source>
        <dbReference type="PROSITE" id="PS50219"/>
    </source>
</evidence>
<feature type="binding site" evidence="11">
    <location>
        <begin position="23"/>
        <end position="31"/>
    </location>
    <ligand>
        <name>ATP</name>
        <dbReference type="ChEBI" id="CHEBI:30616"/>
    </ligand>
</feature>
<dbReference type="PANTHER" id="PTHR48012:SF15">
    <property type="entry name" value="MITOGEN-ACTIVATED PROTEIN KINASE KINASE KINASE KINASE 1"/>
    <property type="match status" value="1"/>
</dbReference>
<keyword evidence="4" id="KW-0597">Phosphoprotein</keyword>
<dbReference type="InterPro" id="IPR000719">
    <property type="entry name" value="Prot_kinase_dom"/>
</dbReference>
<dbReference type="PIRSF" id="PIRSF038172">
    <property type="entry name" value="MAPKKKK"/>
    <property type="match status" value="1"/>
</dbReference>
<sequence>MDQVALDICTRDPQEDFEILLRVGGGTYGEVYKARNKQTSDLAAIKVIKMEPDDDFSVIQQEIIMVRSCTHHNIVAYFGSYIRLNKLWICMEFCGGGSLQDIYHATGPLSEQQIAYVSREMLQGLEYLHSQGKIHRDIKGANILINDAGQVKLADFGISAQITATLARRMSFIGTPYWMAPEVAAVEIKGGYNELCDIWSVGITAIELAELQPPMFDIHPLRVLFLMSKSGYQPPKLKDKSKWSSTFHNFIKMLLIRNPKKRPSAAKMLTHQFVNQANLSEHLTLELLDKLRNPDKMPRYPEGEEEDMELPPGILRRIHSTNRHNKAERTNSGMILKQLQVKQTHKIQPGLPLQQHLCEDFRRSTPKSSSESVSSRSTITDSDEDDDGDYDDVDISTLHAGDIPPPLPPKPKFRSSSEESVIVDDDRVSSQGSIYSPSPLTRCSSGPRARPVPRPRAVRNVSSDPTHRPVRSSDCSTSSPPPQLPPKKDRRLRQSHKLQPQKAAEDENAKLSRPKIFFKKVFNGCPLKIHCSTTWTHLVTKDLHLIFGTEEGIFTLNLSDQEATLELLYAGRCTWVYTISNVLMSISGKASQLHSHSLKELYDQAKKEHRMVVLPTHRLLPRKFSVTNKIPDTKGCRACTVAQNEQRRCSFLCGALESSVVLLQWYEPMQKFMLIKHFDFPLPNPMRVFEMLIDPEQEYPVVCIGVTKECGPQQAVRFETINLNSSSSWFTELTPGFRTPDSVQVSQLDSSTLLVLIQSKCLFIQCYCLASLNLTHQDFFHSLHLFSCPFTFLTFGHLWISDDSGFKISWLFCFLQKV</sequence>
<dbReference type="Pfam" id="PF00069">
    <property type="entry name" value="Pkinase"/>
    <property type="match status" value="1"/>
</dbReference>
<evidence type="ECO:0000256" key="13">
    <source>
        <dbReference type="SAM" id="MobiDB-lite"/>
    </source>
</evidence>
<keyword evidence="8 9" id="KW-0067">ATP-binding</keyword>
<dbReference type="InterPro" id="IPR021160">
    <property type="entry name" value="MAPKKKK"/>
</dbReference>
<dbReference type="SUPFAM" id="SSF56112">
    <property type="entry name" value="Protein kinase-like (PK-like)"/>
    <property type="match status" value="1"/>
</dbReference>
<dbReference type="Pfam" id="PF00780">
    <property type="entry name" value="CNH"/>
    <property type="match status" value="1"/>
</dbReference>
<dbReference type="PROSITE" id="PS00107">
    <property type="entry name" value="PROTEIN_KINASE_ATP"/>
    <property type="match status" value="1"/>
</dbReference>
<dbReference type="SMART" id="SM00220">
    <property type="entry name" value="S_TKc"/>
    <property type="match status" value="1"/>
</dbReference>
<dbReference type="FunFam" id="1.10.510.10:FF:000031">
    <property type="entry name" value="Mitogen-activated protein kinase kinase kinase kinase"/>
    <property type="match status" value="1"/>
</dbReference>
<evidence type="ECO:0000256" key="7">
    <source>
        <dbReference type="ARBA" id="ARBA00022777"/>
    </source>
</evidence>
<feature type="domain" description="CNH" evidence="15">
    <location>
        <begin position="526"/>
        <end position="818"/>
    </location>
</feature>
<dbReference type="PANTHER" id="PTHR48012">
    <property type="entry name" value="STERILE20-LIKE KINASE, ISOFORM B-RELATED"/>
    <property type="match status" value="1"/>
</dbReference>
<dbReference type="InterPro" id="IPR050629">
    <property type="entry name" value="STE20/SPS1-PAK"/>
</dbReference>
<evidence type="ECO:0000256" key="12">
    <source>
        <dbReference type="PROSITE-ProRule" id="PRU10141"/>
    </source>
</evidence>
<dbReference type="AlphaFoldDB" id="A0A8C4TLE7"/>
<gene>
    <name evidence="16" type="primary">MAP4K1</name>
</gene>
<comment type="catalytic activity">
    <reaction evidence="9">
        <text>L-threonyl-[protein] + ATP = O-phospho-L-threonyl-[protein] + ADP + H(+)</text>
        <dbReference type="Rhea" id="RHEA:46608"/>
        <dbReference type="Rhea" id="RHEA-COMP:11060"/>
        <dbReference type="Rhea" id="RHEA-COMP:11605"/>
        <dbReference type="ChEBI" id="CHEBI:15378"/>
        <dbReference type="ChEBI" id="CHEBI:30013"/>
        <dbReference type="ChEBI" id="CHEBI:30616"/>
        <dbReference type="ChEBI" id="CHEBI:61977"/>
        <dbReference type="ChEBI" id="CHEBI:456216"/>
        <dbReference type="EC" id="2.7.11.1"/>
    </reaction>
</comment>
<evidence type="ECO:0000256" key="5">
    <source>
        <dbReference type="ARBA" id="ARBA00022679"/>
    </source>
</evidence>
<reference evidence="16" key="1">
    <citation type="submission" date="2021-06" db="EMBL/GenBank/DDBJ databases">
        <authorList>
            <consortium name="Wellcome Sanger Institute Data Sharing"/>
        </authorList>
    </citation>
    <scope>NUCLEOTIDE SEQUENCE [LARGE SCALE GENOMIC DNA]</scope>
</reference>
<dbReference type="Ensembl" id="ENSECRT00000034041.1">
    <property type="protein sequence ID" value="ENSECRP00000033313.1"/>
    <property type="gene ID" value="ENSECRG00000022548.1"/>
</dbReference>
<evidence type="ECO:0000256" key="8">
    <source>
        <dbReference type="ARBA" id="ARBA00022840"/>
    </source>
</evidence>
<feature type="active site" description="Proton acceptor" evidence="10">
    <location>
        <position position="137"/>
    </location>
</feature>
<keyword evidence="6 9" id="KW-0547">Nucleotide-binding</keyword>
<feature type="binding site" evidence="11 12">
    <location>
        <position position="46"/>
    </location>
    <ligand>
        <name>ATP</name>
        <dbReference type="ChEBI" id="CHEBI:30616"/>
    </ligand>
</feature>
<evidence type="ECO:0000256" key="3">
    <source>
        <dbReference type="ARBA" id="ARBA00022527"/>
    </source>
</evidence>
<reference evidence="16" key="2">
    <citation type="submission" date="2025-08" db="UniProtKB">
        <authorList>
            <consortium name="Ensembl"/>
        </authorList>
    </citation>
    <scope>IDENTIFICATION</scope>
</reference>
<comment type="cofactor">
    <cofactor evidence="1 9">
        <name>Mg(2+)</name>
        <dbReference type="ChEBI" id="CHEBI:18420"/>
    </cofactor>
</comment>
<feature type="compositionally biased region" description="Polar residues" evidence="13">
    <location>
        <begin position="431"/>
        <end position="444"/>
    </location>
</feature>
<comment type="catalytic activity">
    <reaction evidence="9">
        <text>L-seryl-[protein] + ATP = O-phospho-L-seryl-[protein] + ADP + H(+)</text>
        <dbReference type="Rhea" id="RHEA:17989"/>
        <dbReference type="Rhea" id="RHEA-COMP:9863"/>
        <dbReference type="Rhea" id="RHEA-COMP:11604"/>
        <dbReference type="ChEBI" id="CHEBI:15378"/>
        <dbReference type="ChEBI" id="CHEBI:29999"/>
        <dbReference type="ChEBI" id="CHEBI:30616"/>
        <dbReference type="ChEBI" id="CHEBI:83421"/>
        <dbReference type="ChEBI" id="CHEBI:456216"/>
        <dbReference type="EC" id="2.7.11.1"/>
    </reaction>
</comment>
<evidence type="ECO:0000256" key="9">
    <source>
        <dbReference type="PIRNR" id="PIRNR038172"/>
    </source>
</evidence>
<evidence type="ECO:0000256" key="10">
    <source>
        <dbReference type="PIRSR" id="PIRSR038172-1"/>
    </source>
</evidence>
<feature type="region of interest" description="Disordered" evidence="13">
    <location>
        <begin position="293"/>
        <end position="313"/>
    </location>
</feature>
<accession>A0A8C4TLE7</accession>
<keyword evidence="7 9" id="KW-0418">Kinase</keyword>
<dbReference type="GO" id="GO:0008349">
    <property type="term" value="F:MAP kinase kinase kinase kinase activity"/>
    <property type="evidence" value="ECO:0007669"/>
    <property type="project" value="InterPro"/>
</dbReference>
<name>A0A8C4TLE7_ERPCA</name>
<dbReference type="EC" id="2.7.11.1" evidence="9"/>
<dbReference type="InterPro" id="IPR011009">
    <property type="entry name" value="Kinase-like_dom_sf"/>
</dbReference>
<feature type="compositionally biased region" description="Acidic residues" evidence="13">
    <location>
        <begin position="381"/>
        <end position="394"/>
    </location>
</feature>
<feature type="compositionally biased region" description="Basic and acidic residues" evidence="13">
    <location>
        <begin position="293"/>
        <end position="302"/>
    </location>
</feature>
<dbReference type="InterPro" id="IPR017441">
    <property type="entry name" value="Protein_kinase_ATP_BS"/>
</dbReference>
<proteinExistence type="inferred from homology"/>
<feature type="domain" description="Protein kinase" evidence="14">
    <location>
        <begin position="17"/>
        <end position="274"/>
    </location>
</feature>
<dbReference type="GO" id="GO:0005737">
    <property type="term" value="C:cytoplasm"/>
    <property type="evidence" value="ECO:0007669"/>
    <property type="project" value="TreeGrafter"/>
</dbReference>
<protein>
    <recommendedName>
        <fullName evidence="9">Mitogen-activated protein kinase kinase kinase kinase</fullName>
        <ecNumber evidence="9">2.7.11.1</ecNumber>
    </recommendedName>
</protein>
<dbReference type="PROSITE" id="PS50011">
    <property type="entry name" value="PROTEIN_KINASE_DOM"/>
    <property type="match status" value="1"/>
</dbReference>
<keyword evidence="17" id="KW-1185">Reference proteome</keyword>